<feature type="region of interest" description="Disordered" evidence="1">
    <location>
        <begin position="150"/>
        <end position="307"/>
    </location>
</feature>
<feature type="compositionally biased region" description="Basic and acidic residues" evidence="1">
    <location>
        <begin position="285"/>
        <end position="300"/>
    </location>
</feature>
<gene>
    <name evidence="2" type="ORF">K452DRAFT_316093</name>
</gene>
<reference evidence="2" key="1">
    <citation type="journal article" date="2020" name="Stud. Mycol.">
        <title>101 Dothideomycetes genomes: a test case for predicting lifestyles and emergence of pathogens.</title>
        <authorList>
            <person name="Haridas S."/>
            <person name="Albert R."/>
            <person name="Binder M."/>
            <person name="Bloem J."/>
            <person name="Labutti K."/>
            <person name="Salamov A."/>
            <person name="Andreopoulos B."/>
            <person name="Baker S."/>
            <person name="Barry K."/>
            <person name="Bills G."/>
            <person name="Bluhm B."/>
            <person name="Cannon C."/>
            <person name="Castanera R."/>
            <person name="Culley D."/>
            <person name="Daum C."/>
            <person name="Ezra D."/>
            <person name="Gonzalez J."/>
            <person name="Henrissat B."/>
            <person name="Kuo A."/>
            <person name="Liang C."/>
            <person name="Lipzen A."/>
            <person name="Lutzoni F."/>
            <person name="Magnuson J."/>
            <person name="Mondo S."/>
            <person name="Nolan M."/>
            <person name="Ohm R."/>
            <person name="Pangilinan J."/>
            <person name="Park H.-J."/>
            <person name="Ramirez L."/>
            <person name="Alfaro M."/>
            <person name="Sun H."/>
            <person name="Tritt A."/>
            <person name="Yoshinaga Y."/>
            <person name="Zwiers L.-H."/>
            <person name="Turgeon B."/>
            <person name="Goodwin S."/>
            <person name="Spatafora J."/>
            <person name="Crous P."/>
            <person name="Grigoriev I."/>
        </authorList>
    </citation>
    <scope>NUCLEOTIDE SEQUENCE</scope>
    <source>
        <strain evidence="2">CBS 121167</strain>
    </source>
</reference>
<dbReference type="GeneID" id="54301423"/>
<keyword evidence="3" id="KW-1185">Reference proteome</keyword>
<accession>A0A6A6BNF5</accession>
<feature type="compositionally biased region" description="Low complexity" evidence="1">
    <location>
        <begin position="33"/>
        <end position="52"/>
    </location>
</feature>
<evidence type="ECO:0000313" key="2">
    <source>
        <dbReference type="EMBL" id="KAF2144953.1"/>
    </source>
</evidence>
<feature type="compositionally biased region" description="Basic and acidic residues" evidence="1">
    <location>
        <begin position="170"/>
        <end position="198"/>
    </location>
</feature>
<dbReference type="OrthoDB" id="5332316at2759"/>
<dbReference type="RefSeq" id="XP_033400665.1">
    <property type="nucleotide sequence ID" value="XM_033543926.1"/>
</dbReference>
<name>A0A6A6BNF5_9PEZI</name>
<feature type="region of interest" description="Disordered" evidence="1">
    <location>
        <begin position="33"/>
        <end position="129"/>
    </location>
</feature>
<dbReference type="Proteomes" id="UP000799438">
    <property type="component" value="Unassembled WGS sequence"/>
</dbReference>
<sequence>MPSLRPLQSQPFRPAWNARSLLSAVHHVHHARSFVSSSGNGPNNGDNGTGSNAAKGEPHSGRKPLIRHVEHNPRTKSRAQSGSKPLIRTVVMGTGKHRPDEQTPLNQRRRKHKPRSDPADSQPAKVLSASDQRLNELETLLNQARTQLAELQKDKPEQGHNDRIPTFGKDVSKEWHLPKFSEDQVHPKETNEAKKDSGSEDGSGIRYLSKQPGKPLPHTKADAIPQSLRGSQPFPPADQQDHHKSLAEELFPEEPKTDDSQAGPHRQRKTDSEAKSPKLALRDFIPARDSRGSRESRASEVAETEAEGSLLPELFPELAAERKAEEMKTQPEREVPRLRLEADMEEQPQPARKSLTQQYMEKIEATAAEKLVVLCLYGASKHLSEEDFRRVLPPSQHVEGWAGPGEFIKVIPQRDEITLEQLDRYYIVFPNAESARIYQGCAYRFHEMASQHTPTSLTSPLATPPDVDQVLGTKKNMHHAITSFTINLGTPLNLHLIPQPYFPHFARFLHRGGYENVALSPHDKDIGARVLFRLDGAQPSLWDLQRALQHDSRNRGKPWRITTAPDGPKGVIKLDLTSRNEAVGEDGSPTLLRRTAPRYVINFENKAEAVRFVKDWHRRPFQWDPNGAYENGEDAPIARAELLW</sequence>
<feature type="compositionally biased region" description="Basic and acidic residues" evidence="1">
    <location>
        <begin position="239"/>
        <end position="259"/>
    </location>
</feature>
<dbReference type="EMBL" id="ML995478">
    <property type="protein sequence ID" value="KAF2144953.1"/>
    <property type="molecule type" value="Genomic_DNA"/>
</dbReference>
<protein>
    <submittedName>
        <fullName evidence="2">Uncharacterized protein</fullName>
    </submittedName>
</protein>
<dbReference type="AlphaFoldDB" id="A0A6A6BNF5"/>
<evidence type="ECO:0000313" key="3">
    <source>
        <dbReference type="Proteomes" id="UP000799438"/>
    </source>
</evidence>
<evidence type="ECO:0000256" key="1">
    <source>
        <dbReference type="SAM" id="MobiDB-lite"/>
    </source>
</evidence>
<proteinExistence type="predicted"/>
<feature type="compositionally biased region" description="Basic and acidic residues" evidence="1">
    <location>
        <begin position="151"/>
        <end position="163"/>
    </location>
</feature>
<organism evidence="2 3">
    <name type="scientific">Aplosporella prunicola CBS 121167</name>
    <dbReference type="NCBI Taxonomy" id="1176127"/>
    <lineage>
        <taxon>Eukaryota</taxon>
        <taxon>Fungi</taxon>
        <taxon>Dikarya</taxon>
        <taxon>Ascomycota</taxon>
        <taxon>Pezizomycotina</taxon>
        <taxon>Dothideomycetes</taxon>
        <taxon>Dothideomycetes incertae sedis</taxon>
        <taxon>Botryosphaeriales</taxon>
        <taxon>Aplosporellaceae</taxon>
        <taxon>Aplosporella</taxon>
    </lineage>
</organism>